<protein>
    <recommendedName>
        <fullName evidence="4">RING-type domain-containing protein</fullName>
    </recommendedName>
</protein>
<dbReference type="SUPFAM" id="SSF57850">
    <property type="entry name" value="RING/U-box"/>
    <property type="match status" value="1"/>
</dbReference>
<dbReference type="InterPro" id="IPR013083">
    <property type="entry name" value="Znf_RING/FYVE/PHD"/>
</dbReference>
<dbReference type="GeneID" id="34453034"/>
<dbReference type="STRING" id="109264.A0A1F7ZQU3"/>
<evidence type="ECO:0000313" key="2">
    <source>
        <dbReference type="EMBL" id="OGM41826.1"/>
    </source>
</evidence>
<dbReference type="GO" id="GO:0061630">
    <property type="term" value="F:ubiquitin protein ligase activity"/>
    <property type="evidence" value="ECO:0007669"/>
    <property type="project" value="InterPro"/>
</dbReference>
<dbReference type="OrthoDB" id="8062037at2759"/>
<keyword evidence="3" id="KW-1185">Reference proteome</keyword>
<dbReference type="RefSeq" id="XP_022385543.1">
    <property type="nucleotide sequence ID" value="XM_022536772.1"/>
</dbReference>
<evidence type="ECO:0000313" key="3">
    <source>
        <dbReference type="Proteomes" id="UP000179179"/>
    </source>
</evidence>
<gene>
    <name evidence="2" type="ORF">ABOM_009644</name>
</gene>
<feature type="region of interest" description="Disordered" evidence="1">
    <location>
        <begin position="192"/>
        <end position="215"/>
    </location>
</feature>
<accession>A0A1F7ZQU3</accession>
<dbReference type="Gene3D" id="3.30.40.10">
    <property type="entry name" value="Zinc/RING finger domain, C3HC4 (zinc finger)"/>
    <property type="match status" value="1"/>
</dbReference>
<evidence type="ECO:0008006" key="4">
    <source>
        <dbReference type="Google" id="ProtNLM"/>
    </source>
</evidence>
<dbReference type="PANTHER" id="PTHR21540">
    <property type="entry name" value="RING FINGER AND SWIM DOMAIN-CONTAINING PROTEIN 2"/>
    <property type="match status" value="1"/>
</dbReference>
<dbReference type="EMBL" id="LYCR01000102">
    <property type="protein sequence ID" value="OGM41826.1"/>
    <property type="molecule type" value="Genomic_DNA"/>
</dbReference>
<sequence length="324" mass="35903">MSRPPADRLFSDVADIINLHPRDEPWCAGYATPYGRRCHQRIPASDCTAACSLLDRATEEFHIRNSVYQFLRDLAPLVLCKSSHQNQAPDLIGTWGRQIQHFQTDVRALLDSLMWEEENSTDLLQMMGRTAAAVKDIHSQLAQLRASTVRLSTIGTRLTSTRRATNAAVQRGTEGYSSTRVGNTLHTLESPAMRAEPRRSQHPDITAMPGPGRLGSTGSTGFSVIRGQIEGECAICLMLLSESEHSNNNSEGPSGAKAGNYKRNQTKHLLASSRSCQGPDELLVWCKKRCGSNFHKSCMDQWTNACQKDGRRANCPMCRSSWNT</sequence>
<reference evidence="2 3" key="1">
    <citation type="journal article" date="2016" name="Genome Biol. Evol.">
        <title>Draft genome sequence of an aflatoxigenic Aspergillus species, A. bombycis.</title>
        <authorList>
            <person name="Moore G.G."/>
            <person name="Mack B.M."/>
            <person name="Beltz S.B."/>
            <person name="Gilbert M.K."/>
        </authorList>
    </citation>
    <scope>NUCLEOTIDE SEQUENCE [LARGE SCALE GENOMIC DNA]</scope>
    <source>
        <strain evidence="3">NRRL 26010</strain>
    </source>
</reference>
<dbReference type="AlphaFoldDB" id="A0A1F7ZQU3"/>
<dbReference type="PANTHER" id="PTHR21540:SF0">
    <property type="entry name" value="PHD FAMILY PROTEIN"/>
    <property type="match status" value="1"/>
</dbReference>
<evidence type="ECO:0000256" key="1">
    <source>
        <dbReference type="SAM" id="MobiDB-lite"/>
    </source>
</evidence>
<name>A0A1F7ZQU3_9EURO</name>
<comment type="caution">
    <text evidence="2">The sequence shown here is derived from an EMBL/GenBank/DDBJ whole genome shotgun (WGS) entry which is preliminary data.</text>
</comment>
<dbReference type="InterPro" id="IPR039903">
    <property type="entry name" value="Zswim2"/>
</dbReference>
<dbReference type="Proteomes" id="UP000179179">
    <property type="component" value="Unassembled WGS sequence"/>
</dbReference>
<organism evidence="2 3">
    <name type="scientific">Aspergillus bombycis</name>
    <dbReference type="NCBI Taxonomy" id="109264"/>
    <lineage>
        <taxon>Eukaryota</taxon>
        <taxon>Fungi</taxon>
        <taxon>Dikarya</taxon>
        <taxon>Ascomycota</taxon>
        <taxon>Pezizomycotina</taxon>
        <taxon>Eurotiomycetes</taxon>
        <taxon>Eurotiomycetidae</taxon>
        <taxon>Eurotiales</taxon>
        <taxon>Aspergillaceae</taxon>
        <taxon>Aspergillus</taxon>
    </lineage>
</organism>
<proteinExistence type="predicted"/>